<evidence type="ECO:0000313" key="1">
    <source>
        <dbReference type="EMBL" id="KAK5899853.1"/>
    </source>
</evidence>
<comment type="caution">
    <text evidence="1">The sequence shown here is derived from an EMBL/GenBank/DDBJ whole genome shotgun (WGS) entry which is preliminary data.</text>
</comment>
<evidence type="ECO:0000313" key="2">
    <source>
        <dbReference type="Proteomes" id="UP001335648"/>
    </source>
</evidence>
<dbReference type="EMBL" id="JAULUE010002052">
    <property type="protein sequence ID" value="KAK5899853.1"/>
    <property type="molecule type" value="Genomic_DNA"/>
</dbReference>
<name>A0AAN8CD67_9TELE</name>
<keyword evidence="2" id="KW-1185">Reference proteome</keyword>
<reference evidence="1 2" key="1">
    <citation type="journal article" date="2023" name="Mol. Biol. Evol.">
        <title>Genomics of Secondarily Temperate Adaptation in the Only Non-Antarctic Icefish.</title>
        <authorList>
            <person name="Rivera-Colon A.G."/>
            <person name="Rayamajhi N."/>
            <person name="Minhas B.F."/>
            <person name="Madrigal G."/>
            <person name="Bilyk K.T."/>
            <person name="Yoon V."/>
            <person name="Hune M."/>
            <person name="Gregory S."/>
            <person name="Cheng C.H.C."/>
            <person name="Catchen J.M."/>
        </authorList>
    </citation>
    <scope>NUCLEOTIDE SEQUENCE [LARGE SCALE GENOMIC DNA]</scope>
    <source>
        <strain evidence="1">JC2023a</strain>
    </source>
</reference>
<sequence>MKRGKAGEVRYGALYAPVKLNRVPANGMQAHNALHSSNRRGRNSFDSVECPAPGALSSSAACLPPSPPRFCSPDAIYLEIYAEMCS</sequence>
<protein>
    <submittedName>
        <fullName evidence="1">Uncharacterized protein</fullName>
    </submittedName>
</protein>
<dbReference type="AlphaFoldDB" id="A0AAN8CD67"/>
<accession>A0AAN8CD67</accession>
<proteinExistence type="predicted"/>
<gene>
    <name evidence="1" type="ORF">CesoFtcFv8_009282</name>
</gene>
<dbReference type="Proteomes" id="UP001335648">
    <property type="component" value="Unassembled WGS sequence"/>
</dbReference>
<organism evidence="1 2">
    <name type="scientific">Champsocephalus esox</name>
    <name type="common">pike icefish</name>
    <dbReference type="NCBI Taxonomy" id="159716"/>
    <lineage>
        <taxon>Eukaryota</taxon>
        <taxon>Metazoa</taxon>
        <taxon>Chordata</taxon>
        <taxon>Craniata</taxon>
        <taxon>Vertebrata</taxon>
        <taxon>Euteleostomi</taxon>
        <taxon>Actinopterygii</taxon>
        <taxon>Neopterygii</taxon>
        <taxon>Teleostei</taxon>
        <taxon>Neoteleostei</taxon>
        <taxon>Acanthomorphata</taxon>
        <taxon>Eupercaria</taxon>
        <taxon>Perciformes</taxon>
        <taxon>Notothenioidei</taxon>
        <taxon>Channichthyidae</taxon>
        <taxon>Champsocephalus</taxon>
    </lineage>
</organism>